<evidence type="ECO:0000256" key="11">
    <source>
        <dbReference type="ARBA" id="ARBA00023277"/>
    </source>
</evidence>
<dbReference type="Pfam" id="PF00294">
    <property type="entry name" value="PfkB"/>
    <property type="match status" value="1"/>
</dbReference>
<evidence type="ECO:0000256" key="7">
    <source>
        <dbReference type="ARBA" id="ARBA00022777"/>
    </source>
</evidence>
<dbReference type="HAMAP" id="MF_01987">
    <property type="entry name" value="Ribokinase"/>
    <property type="match status" value="1"/>
</dbReference>
<comment type="caution">
    <text evidence="14">The sequence shown here is derived from an EMBL/GenBank/DDBJ whole genome shotgun (WGS) entry which is preliminary data.</text>
</comment>
<proteinExistence type="inferred from homology"/>
<dbReference type="InterPro" id="IPR002139">
    <property type="entry name" value="Ribo/fructo_kinase"/>
</dbReference>
<dbReference type="PRINTS" id="PR00990">
    <property type="entry name" value="RIBOKINASE"/>
</dbReference>
<feature type="binding site" evidence="12">
    <location>
        <position position="280"/>
    </location>
    <ligand>
        <name>K(+)</name>
        <dbReference type="ChEBI" id="CHEBI:29103"/>
    </ligand>
</feature>
<dbReference type="OrthoDB" id="9792663at2"/>
<dbReference type="EMBL" id="BMFA01000010">
    <property type="protein sequence ID" value="GGB57466.1"/>
    <property type="molecule type" value="Genomic_DNA"/>
</dbReference>
<dbReference type="GO" id="GO:0005829">
    <property type="term" value="C:cytosol"/>
    <property type="evidence" value="ECO:0007669"/>
    <property type="project" value="TreeGrafter"/>
</dbReference>
<comment type="function">
    <text evidence="12">Catalyzes the phosphorylation of ribose at O-5 in a reaction requiring ATP and magnesium. The resulting D-ribose-5-phosphate can then be used either for sythesis of nucleotides, histidine, and tryptophan, or as a component of the pentose phosphate pathway.</text>
</comment>
<reference evidence="14" key="1">
    <citation type="journal article" date="2014" name="Int. J. Syst. Evol. Microbiol.">
        <title>Complete genome sequence of Corynebacterium casei LMG S-19264T (=DSM 44701T), isolated from a smear-ripened cheese.</title>
        <authorList>
            <consortium name="US DOE Joint Genome Institute (JGI-PGF)"/>
            <person name="Walter F."/>
            <person name="Albersmeier A."/>
            <person name="Kalinowski J."/>
            <person name="Ruckert C."/>
        </authorList>
    </citation>
    <scope>NUCLEOTIDE SEQUENCE</scope>
    <source>
        <strain evidence="14">CGMCC 1.12426</strain>
    </source>
</reference>
<keyword evidence="10 12" id="KW-0630">Potassium</keyword>
<comment type="caution">
    <text evidence="12">Lacks conserved residue(s) required for the propagation of feature annotation.</text>
</comment>
<gene>
    <name evidence="12 14" type="primary">rbsK</name>
    <name evidence="14" type="ORF">GCM10011316_31950</name>
</gene>
<feature type="binding site" evidence="12">
    <location>
        <begin position="37"/>
        <end position="41"/>
    </location>
    <ligand>
        <name>substrate</name>
    </ligand>
</feature>
<keyword evidence="4 12" id="KW-0808">Transferase</keyword>
<comment type="similarity">
    <text evidence="1">Belongs to the carbohydrate kinase pfkB family.</text>
</comment>
<evidence type="ECO:0000313" key="15">
    <source>
        <dbReference type="Proteomes" id="UP000605148"/>
    </source>
</evidence>
<dbReference type="InterPro" id="IPR029056">
    <property type="entry name" value="Ribokinase-like"/>
</dbReference>
<accession>A0A916TMY6</accession>
<feature type="binding site" evidence="12">
    <location>
        <begin position="244"/>
        <end position="245"/>
    </location>
    <ligand>
        <name>ATP</name>
        <dbReference type="ChEBI" id="CHEBI:30616"/>
    </ligand>
</feature>
<feature type="binding site" evidence="12">
    <location>
        <begin position="9"/>
        <end position="11"/>
    </location>
    <ligand>
        <name>substrate</name>
    </ligand>
</feature>
<sequence length="301" mass="30883">MIVVFGSINLDLVICVPRLPRSGETVSGPDHQAFPGGKGANQALAARRAGADVAIVGAVGRDAFADLALENLRGAGVRLDQVRRIDRATGLAMIGVDPAGENQIMVAAGANAQVRSSWLEGMLATGDTLLVQGEISTAEIRGAMARARQVGARTVFNPAPVPAEDLGDLLGHTDVLVVNEAEAEEIARRLEAPADREGFAAHFGSGTRVAVVTLGSAGIVAYRAGERFRMHAPEADILDTTGAGDAFCGALAAGLDRGARLEDALRCAVAAGTLACTATGAQSSVPGDGEIAQFALRVVRE</sequence>
<feature type="active site" description="Proton acceptor" evidence="12">
    <location>
        <position position="245"/>
    </location>
</feature>
<name>A0A916TMY6_9HYPH</name>
<evidence type="ECO:0000256" key="10">
    <source>
        <dbReference type="ARBA" id="ARBA00022958"/>
    </source>
</evidence>
<protein>
    <recommendedName>
        <fullName evidence="3 12">Ribokinase</fullName>
        <shortName evidence="12">RK</shortName>
        <ecNumber evidence="2 12">2.7.1.15</ecNumber>
    </recommendedName>
</protein>
<dbReference type="GO" id="GO:0019303">
    <property type="term" value="P:D-ribose catabolic process"/>
    <property type="evidence" value="ECO:0007669"/>
    <property type="project" value="UniProtKB-UniRule"/>
</dbReference>
<evidence type="ECO:0000256" key="6">
    <source>
        <dbReference type="ARBA" id="ARBA00022741"/>
    </source>
</evidence>
<keyword evidence="7 12" id="KW-0418">Kinase</keyword>
<dbReference type="EC" id="2.7.1.15" evidence="2 12"/>
<feature type="binding site" evidence="12">
    <location>
        <position position="245"/>
    </location>
    <ligand>
        <name>substrate</name>
    </ligand>
</feature>
<evidence type="ECO:0000256" key="12">
    <source>
        <dbReference type="HAMAP-Rule" id="MF_01987"/>
    </source>
</evidence>
<evidence type="ECO:0000256" key="2">
    <source>
        <dbReference type="ARBA" id="ARBA00012035"/>
    </source>
</evidence>
<keyword evidence="9 12" id="KW-0460">Magnesium</keyword>
<comment type="similarity">
    <text evidence="12">Belongs to the carbohydrate kinase PfkB family. Ribokinase subfamily.</text>
</comment>
<dbReference type="Gene3D" id="3.40.1190.20">
    <property type="match status" value="1"/>
</dbReference>
<dbReference type="PANTHER" id="PTHR10584:SF166">
    <property type="entry name" value="RIBOKINASE"/>
    <property type="match status" value="1"/>
</dbReference>
<dbReference type="PANTHER" id="PTHR10584">
    <property type="entry name" value="SUGAR KINASE"/>
    <property type="match status" value="1"/>
</dbReference>
<feature type="binding site" evidence="12">
    <location>
        <position position="284"/>
    </location>
    <ligand>
        <name>K(+)</name>
        <dbReference type="ChEBI" id="CHEBI:29103"/>
    </ligand>
</feature>
<dbReference type="SUPFAM" id="SSF53613">
    <property type="entry name" value="Ribokinase-like"/>
    <property type="match status" value="1"/>
</dbReference>
<comment type="activity regulation">
    <text evidence="12">Activated by a monovalent cation that binds near, but not in, the active site. The most likely occupant of the site in vivo is potassium. Ion binding induces a conformational change that may alter substrate affinity.</text>
</comment>
<keyword evidence="11 12" id="KW-0119">Carbohydrate metabolism</keyword>
<evidence type="ECO:0000313" key="14">
    <source>
        <dbReference type="EMBL" id="GGB57466.1"/>
    </source>
</evidence>
<evidence type="ECO:0000256" key="8">
    <source>
        <dbReference type="ARBA" id="ARBA00022840"/>
    </source>
</evidence>
<comment type="subcellular location">
    <subcellularLocation>
        <location evidence="12">Cytoplasm</location>
    </subcellularLocation>
</comment>
<keyword evidence="8 12" id="KW-0067">ATP-binding</keyword>
<feature type="domain" description="Carbohydrate kinase PfkB" evidence="13">
    <location>
        <begin position="2"/>
        <end position="286"/>
    </location>
</feature>
<dbReference type="Proteomes" id="UP000605148">
    <property type="component" value="Unassembled WGS sequence"/>
</dbReference>
<comment type="catalytic activity">
    <reaction evidence="12">
        <text>D-ribose + ATP = D-ribose 5-phosphate + ADP + H(+)</text>
        <dbReference type="Rhea" id="RHEA:13697"/>
        <dbReference type="ChEBI" id="CHEBI:15378"/>
        <dbReference type="ChEBI" id="CHEBI:30616"/>
        <dbReference type="ChEBI" id="CHEBI:47013"/>
        <dbReference type="ChEBI" id="CHEBI:78346"/>
        <dbReference type="ChEBI" id="CHEBI:456216"/>
        <dbReference type="EC" id="2.7.1.15"/>
    </reaction>
</comment>
<evidence type="ECO:0000256" key="9">
    <source>
        <dbReference type="ARBA" id="ARBA00022842"/>
    </source>
</evidence>
<evidence type="ECO:0000256" key="3">
    <source>
        <dbReference type="ARBA" id="ARBA00016943"/>
    </source>
</evidence>
<evidence type="ECO:0000256" key="1">
    <source>
        <dbReference type="ARBA" id="ARBA00005380"/>
    </source>
</evidence>
<comment type="subunit">
    <text evidence="12">Homodimer.</text>
</comment>
<reference evidence="14" key="2">
    <citation type="submission" date="2020-09" db="EMBL/GenBank/DDBJ databases">
        <authorList>
            <person name="Sun Q."/>
            <person name="Zhou Y."/>
        </authorList>
    </citation>
    <scope>NUCLEOTIDE SEQUENCE</scope>
    <source>
        <strain evidence="14">CGMCC 1.12426</strain>
    </source>
</reference>
<dbReference type="GO" id="GO:0004747">
    <property type="term" value="F:ribokinase activity"/>
    <property type="evidence" value="ECO:0007669"/>
    <property type="project" value="UniProtKB-UniRule"/>
</dbReference>
<dbReference type="GO" id="GO:0005524">
    <property type="term" value="F:ATP binding"/>
    <property type="evidence" value="ECO:0007669"/>
    <property type="project" value="UniProtKB-UniRule"/>
</dbReference>
<dbReference type="CDD" id="cd01174">
    <property type="entry name" value="ribokinase"/>
    <property type="match status" value="1"/>
</dbReference>
<keyword evidence="12" id="KW-0963">Cytoplasm</keyword>
<feature type="binding site" evidence="12">
    <location>
        <position position="179"/>
    </location>
    <ligand>
        <name>ATP</name>
        <dbReference type="ChEBI" id="CHEBI:30616"/>
    </ligand>
</feature>
<feature type="binding site" evidence="12">
    <location>
        <position position="239"/>
    </location>
    <ligand>
        <name>K(+)</name>
        <dbReference type="ChEBI" id="CHEBI:29103"/>
    </ligand>
</feature>
<dbReference type="InterPro" id="IPR002173">
    <property type="entry name" value="Carboh/pur_kinase_PfkB_CS"/>
</dbReference>
<comment type="pathway">
    <text evidence="12">Carbohydrate metabolism; D-ribose degradation; D-ribose 5-phosphate from beta-D-ribopyranose: step 2/2.</text>
</comment>
<feature type="binding site" evidence="12">
    <location>
        <position position="134"/>
    </location>
    <ligand>
        <name>substrate</name>
    </ligand>
</feature>
<dbReference type="RefSeq" id="WP_150497354.1">
    <property type="nucleotide sequence ID" value="NZ_BMFA01000010.1"/>
</dbReference>
<feature type="binding site" evidence="12">
    <location>
        <begin position="213"/>
        <end position="218"/>
    </location>
    <ligand>
        <name>ATP</name>
        <dbReference type="ChEBI" id="CHEBI:30616"/>
    </ligand>
</feature>
<evidence type="ECO:0000256" key="5">
    <source>
        <dbReference type="ARBA" id="ARBA00022723"/>
    </source>
</evidence>
<keyword evidence="15" id="KW-1185">Reference proteome</keyword>
<dbReference type="AlphaFoldDB" id="A0A916TMY6"/>
<keyword evidence="6 12" id="KW-0547">Nucleotide-binding</keyword>
<evidence type="ECO:0000259" key="13">
    <source>
        <dbReference type="Pfam" id="PF00294"/>
    </source>
</evidence>
<feature type="binding site" evidence="12">
    <location>
        <position position="275"/>
    </location>
    <ligand>
        <name>K(+)</name>
        <dbReference type="ChEBI" id="CHEBI:29103"/>
    </ligand>
</feature>
<dbReference type="PROSITE" id="PS00584">
    <property type="entry name" value="PFKB_KINASES_2"/>
    <property type="match status" value="1"/>
</dbReference>
<organism evidence="14 15">
    <name type="scientific">Roseibium aquae</name>
    <dbReference type="NCBI Taxonomy" id="1323746"/>
    <lineage>
        <taxon>Bacteria</taxon>
        <taxon>Pseudomonadati</taxon>
        <taxon>Pseudomonadota</taxon>
        <taxon>Alphaproteobacteria</taxon>
        <taxon>Hyphomicrobiales</taxon>
        <taxon>Stappiaceae</taxon>
        <taxon>Roseibium</taxon>
    </lineage>
</organism>
<dbReference type="InterPro" id="IPR011877">
    <property type="entry name" value="Ribokinase"/>
</dbReference>
<dbReference type="GO" id="GO:0046872">
    <property type="term" value="F:metal ion binding"/>
    <property type="evidence" value="ECO:0007669"/>
    <property type="project" value="UniProtKB-KW"/>
</dbReference>
<evidence type="ECO:0000256" key="4">
    <source>
        <dbReference type="ARBA" id="ARBA00022679"/>
    </source>
</evidence>
<feature type="binding site" evidence="12">
    <location>
        <position position="278"/>
    </location>
    <ligand>
        <name>K(+)</name>
        <dbReference type="ChEBI" id="CHEBI:29103"/>
    </ligand>
</feature>
<feature type="binding site" evidence="12">
    <location>
        <position position="241"/>
    </location>
    <ligand>
        <name>K(+)</name>
        <dbReference type="ChEBI" id="CHEBI:29103"/>
    </ligand>
</feature>
<dbReference type="InterPro" id="IPR011611">
    <property type="entry name" value="PfkB_dom"/>
</dbReference>
<keyword evidence="5 12" id="KW-0479">Metal-binding</keyword>
<comment type="cofactor">
    <cofactor evidence="12">
        <name>Mg(2+)</name>
        <dbReference type="ChEBI" id="CHEBI:18420"/>
    </cofactor>
    <text evidence="12">Requires a divalent cation, most likely magnesium in vivo, as an electrophilic catalyst to aid phosphoryl group transfer. It is the chelate of the metal and the nucleotide that is the actual substrate.</text>
</comment>